<dbReference type="AlphaFoldDB" id="A0A2U1NRN4"/>
<dbReference type="STRING" id="35608.A0A2U1NRN4"/>
<dbReference type="EMBL" id="PKPP01002304">
    <property type="protein sequence ID" value="PWA76179.1"/>
    <property type="molecule type" value="Genomic_DNA"/>
</dbReference>
<dbReference type="Proteomes" id="UP000245207">
    <property type="component" value="Unassembled WGS sequence"/>
</dbReference>
<accession>A0A2U1NRN4</accession>
<dbReference type="InterPro" id="IPR036890">
    <property type="entry name" value="HATPase_C_sf"/>
</dbReference>
<dbReference type="InterPro" id="IPR004083">
    <property type="entry name" value="Raptor"/>
</dbReference>
<name>A0A2U1NRN4_ARTAN</name>
<comment type="caution">
    <text evidence="1">The sequence shown here is derived from an EMBL/GenBank/DDBJ whole genome shotgun (WGS) entry which is preliminary data.</text>
</comment>
<dbReference type="GO" id="GO:0010506">
    <property type="term" value="P:regulation of autophagy"/>
    <property type="evidence" value="ECO:0007669"/>
    <property type="project" value="TreeGrafter"/>
</dbReference>
<dbReference type="GO" id="GO:0071230">
    <property type="term" value="P:cellular response to amino acid stimulus"/>
    <property type="evidence" value="ECO:0007669"/>
    <property type="project" value="TreeGrafter"/>
</dbReference>
<dbReference type="PANTHER" id="PTHR12848">
    <property type="entry name" value="REGULATORY-ASSOCIATED PROTEIN OF MTOR"/>
    <property type="match status" value="1"/>
</dbReference>
<dbReference type="GO" id="GO:0030674">
    <property type="term" value="F:protein-macromolecule adaptor activity"/>
    <property type="evidence" value="ECO:0007669"/>
    <property type="project" value="TreeGrafter"/>
</dbReference>
<organism evidence="1 2">
    <name type="scientific">Artemisia annua</name>
    <name type="common">Sweet wormwood</name>
    <dbReference type="NCBI Taxonomy" id="35608"/>
    <lineage>
        <taxon>Eukaryota</taxon>
        <taxon>Viridiplantae</taxon>
        <taxon>Streptophyta</taxon>
        <taxon>Embryophyta</taxon>
        <taxon>Tracheophyta</taxon>
        <taxon>Spermatophyta</taxon>
        <taxon>Magnoliopsida</taxon>
        <taxon>eudicotyledons</taxon>
        <taxon>Gunneridae</taxon>
        <taxon>Pentapetalae</taxon>
        <taxon>asterids</taxon>
        <taxon>campanulids</taxon>
        <taxon>Asterales</taxon>
        <taxon>Asteraceae</taxon>
        <taxon>Asteroideae</taxon>
        <taxon>Anthemideae</taxon>
        <taxon>Artemisiinae</taxon>
        <taxon>Artemisia</taxon>
    </lineage>
</organism>
<dbReference type="GO" id="GO:0005737">
    <property type="term" value="C:cytoplasm"/>
    <property type="evidence" value="ECO:0007669"/>
    <property type="project" value="TreeGrafter"/>
</dbReference>
<reference evidence="1 2" key="1">
    <citation type="journal article" date="2018" name="Mol. Plant">
        <title>The genome of Artemisia annua provides insight into the evolution of Asteraceae family and artemisinin biosynthesis.</title>
        <authorList>
            <person name="Shen Q."/>
            <person name="Zhang L."/>
            <person name="Liao Z."/>
            <person name="Wang S."/>
            <person name="Yan T."/>
            <person name="Shi P."/>
            <person name="Liu M."/>
            <person name="Fu X."/>
            <person name="Pan Q."/>
            <person name="Wang Y."/>
            <person name="Lv Z."/>
            <person name="Lu X."/>
            <person name="Zhang F."/>
            <person name="Jiang W."/>
            <person name="Ma Y."/>
            <person name="Chen M."/>
            <person name="Hao X."/>
            <person name="Li L."/>
            <person name="Tang Y."/>
            <person name="Lv G."/>
            <person name="Zhou Y."/>
            <person name="Sun X."/>
            <person name="Brodelius P.E."/>
            <person name="Rose J.K.C."/>
            <person name="Tang K."/>
        </authorList>
    </citation>
    <scope>NUCLEOTIDE SEQUENCE [LARGE SCALE GENOMIC DNA]</scope>
    <source>
        <strain evidence="2">cv. Huhao1</strain>
        <tissue evidence="1">Leaf</tissue>
    </source>
</reference>
<dbReference type="OrthoDB" id="1747518at2759"/>
<dbReference type="PANTHER" id="PTHR12848:SF16">
    <property type="entry name" value="REGULATORY-ASSOCIATED PROTEIN OF MTOR"/>
    <property type="match status" value="1"/>
</dbReference>
<dbReference type="GO" id="GO:0030307">
    <property type="term" value="P:positive regulation of cell growth"/>
    <property type="evidence" value="ECO:0007669"/>
    <property type="project" value="TreeGrafter"/>
</dbReference>
<dbReference type="SUPFAM" id="SSF55874">
    <property type="entry name" value="ATPase domain of HSP90 chaperone/DNA topoisomerase II/histidine kinase"/>
    <property type="match status" value="1"/>
</dbReference>
<dbReference type="GO" id="GO:0031929">
    <property type="term" value="P:TOR signaling"/>
    <property type="evidence" value="ECO:0007669"/>
    <property type="project" value="InterPro"/>
</dbReference>
<protein>
    <submittedName>
        <fullName evidence="1">Regulatory-associated protein of TOR1</fullName>
    </submittedName>
</protein>
<keyword evidence="2" id="KW-1185">Reference proteome</keyword>
<dbReference type="GO" id="GO:0009267">
    <property type="term" value="P:cellular response to starvation"/>
    <property type="evidence" value="ECO:0007669"/>
    <property type="project" value="TreeGrafter"/>
</dbReference>
<proteinExistence type="predicted"/>
<dbReference type="GO" id="GO:0031931">
    <property type="term" value="C:TORC1 complex"/>
    <property type="evidence" value="ECO:0007669"/>
    <property type="project" value="InterPro"/>
</dbReference>
<dbReference type="Gene3D" id="3.30.565.10">
    <property type="entry name" value="Histidine kinase-like ATPase, C-terminal domain"/>
    <property type="match status" value="1"/>
</dbReference>
<sequence length="314" mass="34788">MLWLHLLTAIVDGHRKRKETCIEANMIHVCLKHLQGGSAPNDTRTKPLFLQWLCLCLGKLVSFIVSNLGTLLFRDIGEDEYDDDENVGAEISIVKSLLNVVSDGSPLVRPELAVCFRRAIGSPLVRAEFAVGGLFVWPLLQDLGDSIEAFAQTLNHSTDSSIAARKSKYMKGWEFDSIAQASKGLMSWFPGTPYEALLLEHHLNYMIHENILNNGALLDDVSLCSRNSSLNDQTEALKVQYRSIIPIILDFVYNLGTIAISGTKEFMEAIIFKSLTDKSKLEGQPKLFIYIIPDKATNTLTIVDSGVGMTKAAE</sequence>
<evidence type="ECO:0000313" key="1">
    <source>
        <dbReference type="EMBL" id="PWA76179.1"/>
    </source>
</evidence>
<evidence type="ECO:0000313" key="2">
    <source>
        <dbReference type="Proteomes" id="UP000245207"/>
    </source>
</evidence>
<gene>
    <name evidence="1" type="ORF">CTI12_AA165220</name>
</gene>